<dbReference type="PANTHER" id="PTHR30204:SF92">
    <property type="entry name" value="HTH-TYPE TRANSCRIPTIONAL REGULATOR ZNTR"/>
    <property type="match status" value="1"/>
</dbReference>
<organism evidence="3 4">
    <name type="scientific">Rhodococcus opacus (strain B4)</name>
    <dbReference type="NCBI Taxonomy" id="632772"/>
    <lineage>
        <taxon>Bacteria</taxon>
        <taxon>Bacillati</taxon>
        <taxon>Actinomycetota</taxon>
        <taxon>Actinomycetes</taxon>
        <taxon>Mycobacteriales</taxon>
        <taxon>Nocardiaceae</taxon>
        <taxon>Rhodococcus</taxon>
    </lineage>
</organism>
<dbReference type="KEGG" id="rop:ROP_pROB01-02650"/>
<name>C1BD20_RHOOB</name>
<protein>
    <submittedName>
        <fullName evidence="3">Putative MerR family transcriptional regulator</fullName>
    </submittedName>
</protein>
<dbReference type="HOGENOM" id="CLU_060077_2_3_11"/>
<evidence type="ECO:0000259" key="2">
    <source>
        <dbReference type="PROSITE" id="PS50937"/>
    </source>
</evidence>
<proteinExistence type="predicted"/>
<keyword evidence="3" id="KW-0614">Plasmid</keyword>
<dbReference type="InterPro" id="IPR047057">
    <property type="entry name" value="MerR_fam"/>
</dbReference>
<gene>
    <name evidence="3" type="ordered locus">ROP_pROB01-02650</name>
</gene>
<dbReference type="SUPFAM" id="SSF46955">
    <property type="entry name" value="Putative DNA-binding domain"/>
    <property type="match status" value="1"/>
</dbReference>
<accession>C1BD20</accession>
<dbReference type="AlphaFoldDB" id="C1BD20"/>
<dbReference type="Pfam" id="PF13411">
    <property type="entry name" value="MerR_1"/>
    <property type="match status" value="1"/>
</dbReference>
<geneLocation type="plasmid" evidence="3 4">
    <name>pROB01</name>
</geneLocation>
<reference evidence="3 4" key="1">
    <citation type="submission" date="2009-03" db="EMBL/GenBank/DDBJ databases">
        <title>Comparison of the complete genome sequences of Rhodococcus erythropolis PR4 and Rhodococcus opacus B4.</title>
        <authorList>
            <person name="Takarada H."/>
            <person name="Sekine M."/>
            <person name="Hosoyama A."/>
            <person name="Yamada R."/>
            <person name="Fujisawa T."/>
            <person name="Omata S."/>
            <person name="Shimizu A."/>
            <person name="Tsukatani N."/>
            <person name="Tanikawa S."/>
            <person name="Fujita N."/>
            <person name="Harayama S."/>
        </authorList>
    </citation>
    <scope>NUCLEOTIDE SEQUENCE [LARGE SCALE GENOMIC DNA]</scope>
    <source>
        <strain evidence="3 4">B4</strain>
        <plasmid evidence="3 4">pROB01</plasmid>
    </source>
</reference>
<dbReference type="Proteomes" id="UP000002212">
    <property type="component" value="Plasmid pROB01"/>
</dbReference>
<dbReference type="EMBL" id="AP011116">
    <property type="protein sequence ID" value="BAH55764.1"/>
    <property type="molecule type" value="Genomic_DNA"/>
</dbReference>
<evidence type="ECO:0000256" key="1">
    <source>
        <dbReference type="ARBA" id="ARBA00023125"/>
    </source>
</evidence>
<dbReference type="InterPro" id="IPR009061">
    <property type="entry name" value="DNA-bd_dom_put_sf"/>
</dbReference>
<keyword evidence="1" id="KW-0238">DNA-binding</keyword>
<dbReference type="PRINTS" id="PR00040">
    <property type="entry name" value="HTHMERR"/>
</dbReference>
<dbReference type="PROSITE" id="PS50937">
    <property type="entry name" value="HTH_MERR_2"/>
    <property type="match status" value="1"/>
</dbReference>
<evidence type="ECO:0000313" key="4">
    <source>
        <dbReference type="Proteomes" id="UP000002212"/>
    </source>
</evidence>
<dbReference type="GO" id="GO:0003677">
    <property type="term" value="F:DNA binding"/>
    <property type="evidence" value="ECO:0007669"/>
    <property type="project" value="UniProtKB-KW"/>
</dbReference>
<dbReference type="OrthoDB" id="9802039at2"/>
<dbReference type="RefSeq" id="WP_007296040.1">
    <property type="nucleotide sequence ID" value="NC_012520.1"/>
</dbReference>
<feature type="domain" description="HTH merR-type" evidence="2">
    <location>
        <begin position="3"/>
        <end position="71"/>
    </location>
</feature>
<dbReference type="InterPro" id="IPR000551">
    <property type="entry name" value="MerR-type_HTH_dom"/>
</dbReference>
<dbReference type="SMART" id="SM00422">
    <property type="entry name" value="HTH_MERR"/>
    <property type="match status" value="1"/>
</dbReference>
<dbReference type="GO" id="GO:0003700">
    <property type="term" value="F:DNA-binding transcription factor activity"/>
    <property type="evidence" value="ECO:0007669"/>
    <property type="project" value="InterPro"/>
</dbReference>
<dbReference type="PANTHER" id="PTHR30204">
    <property type="entry name" value="REDOX-CYCLING DRUG-SENSING TRANSCRIPTIONAL ACTIVATOR SOXR"/>
    <property type="match status" value="1"/>
</dbReference>
<sequence length="152" mass="17006">MAELLISELSRRSGVPATTLRYYEQVGVLPAARSHSGYRLYDEHAEQRLRLISAAKRLQMPLLEIVELLTVWEEDACRSVRSHLRPALDARIAEAATGIAALTRLHTELIAARERLDSLPDRDDRCNPRCTVLLEPVTVQGPDSAKTDRPIA</sequence>
<dbReference type="PATRIC" id="fig|632772.20.peg.8000"/>
<dbReference type="Gene3D" id="1.10.1660.10">
    <property type="match status" value="1"/>
</dbReference>
<evidence type="ECO:0000313" key="3">
    <source>
        <dbReference type="EMBL" id="BAH55764.1"/>
    </source>
</evidence>